<keyword evidence="2 3" id="KW-0040">ANK repeat</keyword>
<dbReference type="Pfam" id="PF00622">
    <property type="entry name" value="SPRY"/>
    <property type="match status" value="1"/>
</dbReference>
<dbReference type="InterPro" id="IPR003877">
    <property type="entry name" value="SPRY_dom"/>
</dbReference>
<dbReference type="PROSITE" id="PS50188">
    <property type="entry name" value="B302_SPRY"/>
    <property type="match status" value="1"/>
</dbReference>
<dbReference type="InterPro" id="IPR036770">
    <property type="entry name" value="Ankyrin_rpt-contain_sf"/>
</dbReference>
<reference evidence="5" key="1">
    <citation type="journal article" date="2021" name="Nat. Commun.">
        <title>Genetic determinants of endophytism in the Arabidopsis root mycobiome.</title>
        <authorList>
            <person name="Mesny F."/>
            <person name="Miyauchi S."/>
            <person name="Thiergart T."/>
            <person name="Pickel B."/>
            <person name="Atanasova L."/>
            <person name="Karlsson M."/>
            <person name="Huettel B."/>
            <person name="Barry K.W."/>
            <person name="Haridas S."/>
            <person name="Chen C."/>
            <person name="Bauer D."/>
            <person name="Andreopoulos W."/>
            <person name="Pangilinan J."/>
            <person name="LaButti K."/>
            <person name="Riley R."/>
            <person name="Lipzen A."/>
            <person name="Clum A."/>
            <person name="Drula E."/>
            <person name="Henrissat B."/>
            <person name="Kohler A."/>
            <person name="Grigoriev I.V."/>
            <person name="Martin F.M."/>
            <person name="Hacquard S."/>
        </authorList>
    </citation>
    <scope>NUCLEOTIDE SEQUENCE</scope>
    <source>
        <strain evidence="5">MPI-CAGE-AT-0147</strain>
    </source>
</reference>
<keyword evidence="1" id="KW-0677">Repeat</keyword>
<dbReference type="SUPFAM" id="SSF48403">
    <property type="entry name" value="Ankyrin repeat"/>
    <property type="match status" value="2"/>
</dbReference>
<evidence type="ECO:0000256" key="1">
    <source>
        <dbReference type="ARBA" id="ARBA00022737"/>
    </source>
</evidence>
<dbReference type="InterPro" id="IPR044736">
    <property type="entry name" value="Gid1/RanBPM/SPLA_SPRY"/>
</dbReference>
<feature type="repeat" description="ANK" evidence="3">
    <location>
        <begin position="165"/>
        <end position="198"/>
    </location>
</feature>
<dbReference type="InterPro" id="IPR013320">
    <property type="entry name" value="ConA-like_dom_sf"/>
</dbReference>
<dbReference type="InterPro" id="IPR043136">
    <property type="entry name" value="B30.2/SPRY_sf"/>
</dbReference>
<dbReference type="InterPro" id="IPR002110">
    <property type="entry name" value="Ankyrin_rpt"/>
</dbReference>
<dbReference type="PANTHER" id="PTHR24198">
    <property type="entry name" value="ANKYRIN REPEAT AND PROTEIN KINASE DOMAIN-CONTAINING PROTEIN"/>
    <property type="match status" value="1"/>
</dbReference>
<dbReference type="AlphaFoldDB" id="A0A9P9J190"/>
<proteinExistence type="predicted"/>
<evidence type="ECO:0000256" key="2">
    <source>
        <dbReference type="ARBA" id="ARBA00023043"/>
    </source>
</evidence>
<evidence type="ECO:0000256" key="3">
    <source>
        <dbReference type="PROSITE-ProRule" id="PRU00023"/>
    </source>
</evidence>
<accession>A0A9P9J190</accession>
<keyword evidence="6" id="KW-1185">Reference proteome</keyword>
<dbReference type="Pfam" id="PF12796">
    <property type="entry name" value="Ank_2"/>
    <property type="match status" value="2"/>
</dbReference>
<dbReference type="PANTHER" id="PTHR24198:SF165">
    <property type="entry name" value="ANKYRIN REPEAT-CONTAINING PROTEIN-RELATED"/>
    <property type="match status" value="1"/>
</dbReference>
<comment type="caution">
    <text evidence="5">The sequence shown here is derived from an EMBL/GenBank/DDBJ whole genome shotgun (WGS) entry which is preliminary data.</text>
</comment>
<dbReference type="Proteomes" id="UP000738349">
    <property type="component" value="Unassembled WGS sequence"/>
</dbReference>
<evidence type="ECO:0000313" key="5">
    <source>
        <dbReference type="EMBL" id="KAH7141683.1"/>
    </source>
</evidence>
<dbReference type="PROSITE" id="PS50297">
    <property type="entry name" value="ANK_REP_REGION"/>
    <property type="match status" value="1"/>
</dbReference>
<dbReference type="SUPFAM" id="SSF49899">
    <property type="entry name" value="Concanavalin A-like lectins/glucanases"/>
    <property type="match status" value="1"/>
</dbReference>
<dbReference type="EMBL" id="JAGMUV010000010">
    <property type="protein sequence ID" value="KAH7141683.1"/>
    <property type="molecule type" value="Genomic_DNA"/>
</dbReference>
<evidence type="ECO:0000259" key="4">
    <source>
        <dbReference type="PROSITE" id="PS50188"/>
    </source>
</evidence>
<feature type="domain" description="B30.2/SPRY" evidence="4">
    <location>
        <begin position="504"/>
        <end position="698"/>
    </location>
</feature>
<dbReference type="OrthoDB" id="341259at2759"/>
<dbReference type="CDD" id="cd12885">
    <property type="entry name" value="SPRY_RanBP_like"/>
    <property type="match status" value="1"/>
</dbReference>
<dbReference type="InterPro" id="IPR001870">
    <property type="entry name" value="B30.2/SPRY"/>
</dbReference>
<protein>
    <submittedName>
        <fullName evidence="5">Ankyrin repeat-containing domain protein</fullName>
    </submittedName>
</protein>
<dbReference type="PROSITE" id="PS50088">
    <property type="entry name" value="ANK_REPEAT"/>
    <property type="match status" value="1"/>
</dbReference>
<dbReference type="SMART" id="SM00449">
    <property type="entry name" value="SPRY"/>
    <property type="match status" value="1"/>
</dbReference>
<name>A0A9P9J190_9HYPO</name>
<dbReference type="SMART" id="SM00248">
    <property type="entry name" value="ANK"/>
    <property type="match status" value="6"/>
</dbReference>
<organism evidence="5 6">
    <name type="scientific">Dactylonectria macrodidyma</name>
    <dbReference type="NCBI Taxonomy" id="307937"/>
    <lineage>
        <taxon>Eukaryota</taxon>
        <taxon>Fungi</taxon>
        <taxon>Dikarya</taxon>
        <taxon>Ascomycota</taxon>
        <taxon>Pezizomycotina</taxon>
        <taxon>Sordariomycetes</taxon>
        <taxon>Hypocreomycetidae</taxon>
        <taxon>Hypocreales</taxon>
        <taxon>Nectriaceae</taxon>
        <taxon>Dactylonectria</taxon>
    </lineage>
</organism>
<evidence type="ECO:0000313" key="6">
    <source>
        <dbReference type="Proteomes" id="UP000738349"/>
    </source>
</evidence>
<dbReference type="Gene3D" id="1.25.40.20">
    <property type="entry name" value="Ankyrin repeat-containing domain"/>
    <property type="match status" value="3"/>
</dbReference>
<dbReference type="Gene3D" id="2.60.120.920">
    <property type="match status" value="1"/>
</dbReference>
<gene>
    <name evidence="5" type="ORF">EDB81DRAFT_760540</name>
</gene>
<sequence>MGCPRPYSLALNSIIAVHGLGGDQDSTWTWAPGFMDSGPEVMWLKELLPLHVSNAHVITFGYSMMSRKGISVGDVKAVAEALLNELREKHPLVLTHCACAPPSGSNIFIGHGLRGLIIKEVRTIAREDDYSALPLIHLAAQNGQLDLVKHLSGLPRVVADVTDEVGRTPLSYAAEFGHLQIVKFLAEQQQADINSVDKSDRSPLSYAADALDKDLGDEEKNRTPTYLAAYWGYSTAVSELIKGRAASDVPDEDGWQPLHAAYDNPDVLMKLLDESGAEIQCQTNGGETILRGIPIRQKPKPLCKDLEDITPLQLAGKRRKRGSYTLDVTPAKRVASQENIALDMTKDKRGCTTFTQALANTSIEAARALIMEGAVDINQVNKEGKAPLELAMLKEDRDDITELLLHHIDRIDKGTIRDLVHRLDLLIWVIERDQAELKTKIWKILEGGEEPPTEDQSRVLFECATNEDDVSLAEYLVRCQPDLATKYEHRWTLQQLIAAYCPVPETDGEKITPFATSFDDIAKPQVWSEKHKASELAFVDEDKRNLRYSNLTRTWYTWSATARADHPIDPSKKFYFESTVIDRGEEEVVGIGFGHKGFDPTDMPGWASTTWSYHGDDGGLFHDGIPKLNSERTFKTGDTVGCCIDPINGKAYFTRNGKPVGRLFPMVGLRSHNAEIRVNFDWDEPRKQTDFAFRGDLETAFLEAKEVNQ</sequence>